<evidence type="ECO:0000259" key="2">
    <source>
        <dbReference type="Pfam" id="PF23153"/>
    </source>
</evidence>
<accession>A0AAD4QHI2</accession>
<dbReference type="GO" id="GO:0030010">
    <property type="term" value="P:establishment of cell polarity"/>
    <property type="evidence" value="ECO:0007669"/>
    <property type="project" value="TreeGrafter"/>
</dbReference>
<evidence type="ECO:0000313" key="3">
    <source>
        <dbReference type="EMBL" id="KAH9000154.1"/>
    </source>
</evidence>
<dbReference type="InterPro" id="IPR051825">
    <property type="entry name" value="SRCIN1"/>
</dbReference>
<organism evidence="3 4">
    <name type="scientific">Lactarius akahatsu</name>
    <dbReference type="NCBI Taxonomy" id="416441"/>
    <lineage>
        <taxon>Eukaryota</taxon>
        <taxon>Fungi</taxon>
        <taxon>Dikarya</taxon>
        <taxon>Basidiomycota</taxon>
        <taxon>Agaricomycotina</taxon>
        <taxon>Agaricomycetes</taxon>
        <taxon>Russulales</taxon>
        <taxon>Russulaceae</taxon>
        <taxon>Lactarius</taxon>
    </lineage>
</organism>
<feature type="domain" description="Aip3p/Bud6 N-terminal" evidence="2">
    <location>
        <begin position="28"/>
        <end position="135"/>
    </location>
</feature>
<dbReference type="AlphaFoldDB" id="A0AAD4QHI2"/>
<evidence type="ECO:0000256" key="1">
    <source>
        <dbReference type="SAM" id="MobiDB-lite"/>
    </source>
</evidence>
<name>A0AAD4QHI2_9AGAM</name>
<keyword evidence="4" id="KW-1185">Reference proteome</keyword>
<sequence length="147" mass="16453">MSTVTRQYMPPNGRLQTTNLPCQSDVPRAVASLLETTKQLQETLQLWSVLQVSEQHVSDVYVRLGTEFNSTVVAFQHFGIDMSEIFQIPQDLRAVLEACLSEDASAQTLNKYLPRVRQIIAALLRGLQSKQAAYWNAVGDTGSSIRR</sequence>
<dbReference type="Pfam" id="PF23153">
    <property type="entry name" value="Aip3p_Bud6_N"/>
    <property type="match status" value="1"/>
</dbReference>
<proteinExistence type="predicted"/>
<dbReference type="GO" id="GO:0051286">
    <property type="term" value="C:cell tip"/>
    <property type="evidence" value="ECO:0007669"/>
    <property type="project" value="TreeGrafter"/>
</dbReference>
<dbReference type="GO" id="GO:0005737">
    <property type="term" value="C:cytoplasm"/>
    <property type="evidence" value="ECO:0007669"/>
    <property type="project" value="TreeGrafter"/>
</dbReference>
<reference evidence="3" key="1">
    <citation type="submission" date="2022-01" db="EMBL/GenBank/DDBJ databases">
        <title>Comparative genomics reveals a dynamic genome evolution in the ectomycorrhizal milk-cap (Lactarius) mushrooms.</title>
        <authorList>
            <consortium name="DOE Joint Genome Institute"/>
            <person name="Lebreton A."/>
            <person name="Tang N."/>
            <person name="Kuo A."/>
            <person name="LaButti K."/>
            <person name="Drula E."/>
            <person name="Barry K."/>
            <person name="Clum A."/>
            <person name="Lipzen A."/>
            <person name="Mousain D."/>
            <person name="Ng V."/>
            <person name="Wang R."/>
            <person name="Wang X."/>
            <person name="Dai Y."/>
            <person name="Henrissat B."/>
            <person name="Grigoriev I.V."/>
            <person name="Guerin-Laguette A."/>
            <person name="Yu F."/>
            <person name="Martin F.M."/>
        </authorList>
    </citation>
    <scope>NUCLEOTIDE SEQUENCE</scope>
    <source>
        <strain evidence="3">QP</strain>
    </source>
</reference>
<dbReference type="InterPro" id="IPR056279">
    <property type="entry name" value="Aip3p_Bud6_N"/>
</dbReference>
<feature type="region of interest" description="Disordered" evidence="1">
    <location>
        <begin position="1"/>
        <end position="20"/>
    </location>
</feature>
<dbReference type="PANTHER" id="PTHR22741">
    <property type="entry name" value="P140CAP/SNIP-RELATED"/>
    <property type="match status" value="1"/>
</dbReference>
<gene>
    <name evidence="3" type="ORF">EDB92DRAFT_470279</name>
</gene>
<dbReference type="Proteomes" id="UP001201163">
    <property type="component" value="Unassembled WGS sequence"/>
</dbReference>
<evidence type="ECO:0000313" key="4">
    <source>
        <dbReference type="Proteomes" id="UP001201163"/>
    </source>
</evidence>
<comment type="caution">
    <text evidence="3">The sequence shown here is derived from an EMBL/GenBank/DDBJ whole genome shotgun (WGS) entry which is preliminary data.</text>
</comment>
<dbReference type="PANTHER" id="PTHR22741:SF10">
    <property type="entry name" value="COILED-COIL DOMAIN-CONTAINING PROTEIN CG32809"/>
    <property type="match status" value="1"/>
</dbReference>
<dbReference type="EMBL" id="JAKELL010000002">
    <property type="protein sequence ID" value="KAH9000154.1"/>
    <property type="molecule type" value="Genomic_DNA"/>
</dbReference>
<protein>
    <recommendedName>
        <fullName evidence="2">Aip3p/Bud6 N-terminal domain-containing protein</fullName>
    </recommendedName>
</protein>